<dbReference type="InterPro" id="IPR010209">
    <property type="entry name" value="Ion_transpt_RnfG/RsxG"/>
</dbReference>
<dbReference type="SMART" id="SM00900">
    <property type="entry name" value="FMN_bind"/>
    <property type="match status" value="1"/>
</dbReference>
<dbReference type="GO" id="GO:0010181">
    <property type="term" value="F:FMN binding"/>
    <property type="evidence" value="ECO:0007669"/>
    <property type="project" value="InterPro"/>
</dbReference>
<evidence type="ECO:0000259" key="6">
    <source>
        <dbReference type="SMART" id="SM00900"/>
    </source>
</evidence>
<keyword evidence="5" id="KW-0249">Electron transport</keyword>
<feature type="domain" description="FMN-binding" evidence="6">
    <location>
        <begin position="105"/>
        <end position="197"/>
    </location>
</feature>
<dbReference type="PIRSF" id="PIRSF006091">
    <property type="entry name" value="E_trnsport_RnfG"/>
    <property type="match status" value="1"/>
</dbReference>
<gene>
    <name evidence="7" type="ORF">MNBD_GAMMA07-2687</name>
</gene>
<keyword evidence="4" id="KW-0288">FMN</keyword>
<dbReference type="PANTHER" id="PTHR36118">
    <property type="entry name" value="ION-TRANSLOCATING OXIDOREDUCTASE COMPLEX SUBUNIT G"/>
    <property type="match status" value="1"/>
</dbReference>
<dbReference type="NCBIfam" id="TIGR01947">
    <property type="entry name" value="rnfG"/>
    <property type="match status" value="1"/>
</dbReference>
<dbReference type="NCBIfam" id="NF002519">
    <property type="entry name" value="PRK01908.1"/>
    <property type="match status" value="1"/>
</dbReference>
<evidence type="ECO:0000256" key="1">
    <source>
        <dbReference type="ARBA" id="ARBA00022448"/>
    </source>
</evidence>
<keyword evidence="3" id="KW-0285">Flavoprotein</keyword>
<name>A0A3B0WL59_9ZZZZ</name>
<dbReference type="HAMAP" id="MF_00479">
    <property type="entry name" value="RsxG_RnfG"/>
    <property type="match status" value="1"/>
</dbReference>
<reference evidence="7" key="1">
    <citation type="submission" date="2018-06" db="EMBL/GenBank/DDBJ databases">
        <authorList>
            <person name="Zhirakovskaya E."/>
        </authorList>
    </citation>
    <scope>NUCLEOTIDE SEQUENCE</scope>
</reference>
<accession>A0A3B0WL59</accession>
<evidence type="ECO:0000256" key="4">
    <source>
        <dbReference type="ARBA" id="ARBA00022643"/>
    </source>
</evidence>
<keyword evidence="1" id="KW-0813">Transport</keyword>
<dbReference type="GO" id="GO:0009055">
    <property type="term" value="F:electron transfer activity"/>
    <property type="evidence" value="ECO:0007669"/>
    <property type="project" value="InterPro"/>
</dbReference>
<protein>
    <submittedName>
        <fullName evidence="7">Electron transport complex protein RnfG</fullName>
    </submittedName>
</protein>
<evidence type="ECO:0000256" key="2">
    <source>
        <dbReference type="ARBA" id="ARBA00022553"/>
    </source>
</evidence>
<proteinExistence type="inferred from homology"/>
<dbReference type="GO" id="GO:0022900">
    <property type="term" value="P:electron transport chain"/>
    <property type="evidence" value="ECO:0007669"/>
    <property type="project" value="InterPro"/>
</dbReference>
<evidence type="ECO:0000313" key="7">
    <source>
        <dbReference type="EMBL" id="VAW56738.1"/>
    </source>
</evidence>
<dbReference type="EMBL" id="UOFF01000275">
    <property type="protein sequence ID" value="VAW56738.1"/>
    <property type="molecule type" value="Genomic_DNA"/>
</dbReference>
<evidence type="ECO:0000256" key="3">
    <source>
        <dbReference type="ARBA" id="ARBA00022630"/>
    </source>
</evidence>
<dbReference type="GO" id="GO:0005886">
    <property type="term" value="C:plasma membrane"/>
    <property type="evidence" value="ECO:0007669"/>
    <property type="project" value="InterPro"/>
</dbReference>
<organism evidence="7">
    <name type="scientific">hydrothermal vent metagenome</name>
    <dbReference type="NCBI Taxonomy" id="652676"/>
    <lineage>
        <taxon>unclassified sequences</taxon>
        <taxon>metagenomes</taxon>
        <taxon>ecological metagenomes</taxon>
    </lineage>
</organism>
<dbReference type="AlphaFoldDB" id="A0A3B0WL59"/>
<sequence length="231" mass="25688">MMTKNNRTILFSGLFLGLFAIFGTALVSVTFQSTAEKIAENEKLALLRKLNQILPANSYDNDLLKSTIKITADDRLGQKKPSILYFAKKQDKVSAMIFSVISHNGYSGVIKMLVGVNVDGTLSGVRIIYHKETPGLGDVMEIEKSDWVLGFNGKSLHIPSEKNWKVKRDGGVFDQFTGATITPRAVVQAVHLCLVYFDRHKLELIEQYQQSLSTNKLIAKEPNPASSEPQK</sequence>
<evidence type="ECO:0000256" key="5">
    <source>
        <dbReference type="ARBA" id="ARBA00022982"/>
    </source>
</evidence>
<dbReference type="Pfam" id="PF04205">
    <property type="entry name" value="FMN_bind"/>
    <property type="match status" value="1"/>
</dbReference>
<keyword evidence="2" id="KW-0597">Phosphoprotein</keyword>
<dbReference type="PANTHER" id="PTHR36118:SF1">
    <property type="entry name" value="ION-TRANSLOCATING OXIDOREDUCTASE COMPLEX SUBUNIT G"/>
    <property type="match status" value="1"/>
</dbReference>
<dbReference type="InterPro" id="IPR007329">
    <property type="entry name" value="FMN-bd"/>
</dbReference>